<comment type="subcellular location">
    <subcellularLocation>
        <location evidence="3">Secreted</location>
    </subcellularLocation>
    <subcellularLocation>
        <location evidence="3">Bacterial flagellum</location>
    </subcellularLocation>
</comment>
<evidence type="ECO:0000256" key="3">
    <source>
        <dbReference type="RuleBase" id="RU362073"/>
    </source>
</evidence>
<dbReference type="RefSeq" id="WP_160551469.1">
    <property type="nucleotide sequence ID" value="NZ_CP047650.1"/>
</dbReference>
<dbReference type="GO" id="GO:0005198">
    <property type="term" value="F:structural molecule activity"/>
    <property type="evidence" value="ECO:0007669"/>
    <property type="project" value="UniProtKB-UniRule"/>
</dbReference>
<comment type="function">
    <text evidence="3">Flagellin is the subunit protein which polymerizes to form the filaments of bacterial flagella.</text>
</comment>
<dbReference type="Pfam" id="PF00669">
    <property type="entry name" value="Flagellin_N"/>
    <property type="match status" value="1"/>
</dbReference>
<dbReference type="PRINTS" id="PR00207">
    <property type="entry name" value="FLAGELLIN"/>
</dbReference>
<keyword evidence="2 3" id="KW-0975">Bacterial flagellum</keyword>
<dbReference type="AlphaFoldDB" id="A0A857J4I5"/>
<dbReference type="EMBL" id="CP047650">
    <property type="protein sequence ID" value="QHI97952.1"/>
    <property type="molecule type" value="Genomic_DNA"/>
</dbReference>
<dbReference type="SUPFAM" id="SSF64518">
    <property type="entry name" value="Phase 1 flagellin"/>
    <property type="match status" value="1"/>
</dbReference>
<dbReference type="InterPro" id="IPR001029">
    <property type="entry name" value="Flagellin_N"/>
</dbReference>
<evidence type="ECO:0000256" key="1">
    <source>
        <dbReference type="ARBA" id="ARBA00005709"/>
    </source>
</evidence>
<dbReference type="Gene3D" id="6.10.10.10">
    <property type="entry name" value="Flagellar export chaperone, C-terminal domain"/>
    <property type="match status" value="1"/>
</dbReference>
<comment type="similarity">
    <text evidence="1 3">Belongs to the bacterial flagellin family.</text>
</comment>
<name>A0A857J4I5_9BURK</name>
<sequence length="406" mass="41120">MASTINTNIASMTAQRNLSASQSTLATAMQRLSSGLRVNSAKDDAAGLAIAERMNTQVKGLTVAARNANDGISLSQTAEGALGKVGDMLQRMRELAVQAGNATNSASDRKALQSEVSQLSSEIDRVAKTTSFNGTKILDGSFAGAVFQVGANAGDNISVGSLANAKGADLGNIAFAQASVTAIDSSTITGFTTALAAGDISITVNGTTVALDAIPAASSGAERLGQVAAAINSKTVDTGITAFVTKQDNGSFDIEFRSEKLDSTAALPTATIPTITMGGAASATSVGFSTPSFAAAATAAETQGIDSIDIGSQAGAWTALKKIDAAIDSVNTSRANLGALQSRFETAISTISVQNENISASRGRIVDADFAMETANLSRAQILQQAGTAMVAQANQLPQSVLSLLK</sequence>
<evidence type="ECO:0000313" key="7">
    <source>
        <dbReference type="Proteomes" id="UP000464787"/>
    </source>
</evidence>
<dbReference type="Gene3D" id="3.30.70.2120">
    <property type="match status" value="1"/>
</dbReference>
<dbReference type="Proteomes" id="UP000464787">
    <property type="component" value="Chromosome"/>
</dbReference>
<reference evidence="6 7" key="1">
    <citation type="submission" date="2020-01" db="EMBL/GenBank/DDBJ databases">
        <title>Genome sequencing of strain KACC 21265.</title>
        <authorList>
            <person name="Heo J."/>
            <person name="Kim S.-J."/>
            <person name="Kim J.-S."/>
            <person name="Hong S.-B."/>
            <person name="Kwon S.-W."/>
        </authorList>
    </citation>
    <scope>NUCLEOTIDE SEQUENCE [LARGE SCALE GENOMIC DNA]</scope>
    <source>
        <strain evidence="6 7">KACC 21265</strain>
    </source>
</reference>
<evidence type="ECO:0000259" key="4">
    <source>
        <dbReference type="Pfam" id="PF00669"/>
    </source>
</evidence>
<dbReference type="PANTHER" id="PTHR42792">
    <property type="entry name" value="FLAGELLIN"/>
    <property type="match status" value="1"/>
</dbReference>
<dbReference type="Pfam" id="PF00700">
    <property type="entry name" value="Flagellin_C"/>
    <property type="match status" value="1"/>
</dbReference>
<keyword evidence="3" id="KW-0964">Secreted</keyword>
<dbReference type="InterPro" id="IPR042187">
    <property type="entry name" value="Flagellin_C_sub2"/>
</dbReference>
<evidence type="ECO:0000256" key="2">
    <source>
        <dbReference type="ARBA" id="ARBA00023143"/>
    </source>
</evidence>
<feature type="domain" description="Flagellin C-terminal" evidence="5">
    <location>
        <begin position="320"/>
        <end position="405"/>
    </location>
</feature>
<gene>
    <name evidence="6" type="ORF">GT347_08070</name>
</gene>
<dbReference type="GO" id="GO:0005576">
    <property type="term" value="C:extracellular region"/>
    <property type="evidence" value="ECO:0007669"/>
    <property type="project" value="UniProtKB-SubCell"/>
</dbReference>
<dbReference type="GO" id="GO:0009288">
    <property type="term" value="C:bacterial-type flagellum"/>
    <property type="evidence" value="ECO:0007669"/>
    <property type="project" value="UniProtKB-SubCell"/>
</dbReference>
<keyword evidence="6" id="KW-0969">Cilium</keyword>
<dbReference type="PANTHER" id="PTHR42792:SF2">
    <property type="entry name" value="FLAGELLIN"/>
    <property type="match status" value="1"/>
</dbReference>
<keyword evidence="6" id="KW-0966">Cell projection</keyword>
<keyword evidence="6" id="KW-0282">Flagellum</keyword>
<accession>A0A857J4I5</accession>
<protein>
    <recommendedName>
        <fullName evidence="3">Flagellin</fullName>
    </recommendedName>
</protein>
<organism evidence="6 7">
    <name type="scientific">Xylophilus rhododendri</name>
    <dbReference type="NCBI Taxonomy" id="2697032"/>
    <lineage>
        <taxon>Bacteria</taxon>
        <taxon>Pseudomonadati</taxon>
        <taxon>Pseudomonadota</taxon>
        <taxon>Betaproteobacteria</taxon>
        <taxon>Burkholderiales</taxon>
        <taxon>Xylophilus</taxon>
    </lineage>
</organism>
<dbReference type="KEGG" id="xyk:GT347_08070"/>
<feature type="domain" description="Flagellin N-terminal" evidence="4">
    <location>
        <begin position="5"/>
        <end position="142"/>
    </location>
</feature>
<dbReference type="InterPro" id="IPR046358">
    <property type="entry name" value="Flagellin_C"/>
</dbReference>
<keyword evidence="7" id="KW-1185">Reference proteome</keyword>
<evidence type="ECO:0000313" key="6">
    <source>
        <dbReference type="EMBL" id="QHI97952.1"/>
    </source>
</evidence>
<dbReference type="Gene3D" id="1.20.1330.10">
    <property type="entry name" value="f41 fragment of flagellin, N-terminal domain"/>
    <property type="match status" value="1"/>
</dbReference>
<dbReference type="InterPro" id="IPR001492">
    <property type="entry name" value="Flagellin"/>
</dbReference>
<proteinExistence type="inferred from homology"/>
<evidence type="ECO:0000259" key="5">
    <source>
        <dbReference type="Pfam" id="PF00700"/>
    </source>
</evidence>